<keyword evidence="2" id="KW-0812">Transmembrane</keyword>
<dbReference type="EMBL" id="HF547348">
    <property type="protein sequence ID" value="CCO06808.1"/>
    <property type="molecule type" value="Genomic_DNA"/>
</dbReference>
<dbReference type="OrthoDB" id="5522195at2"/>
<dbReference type="Gene3D" id="2.160.20.10">
    <property type="entry name" value="Single-stranded right-handed beta-helix, Pectin lyase-like"/>
    <property type="match status" value="2"/>
</dbReference>
<gene>
    <name evidence="4" type="ORF">DEMABW1_80202</name>
    <name evidence="5" type="ORF">MTBBW1_80202</name>
</gene>
<dbReference type="InterPro" id="IPR006626">
    <property type="entry name" value="PbH1"/>
</dbReference>
<keyword evidence="2" id="KW-0472">Membrane</keyword>
<feature type="domain" description="Right handed beta helix" evidence="3">
    <location>
        <begin position="925"/>
        <end position="1049"/>
    </location>
</feature>
<dbReference type="InterPro" id="IPR059226">
    <property type="entry name" value="Choice_anch_Q_dom"/>
</dbReference>
<feature type="transmembrane region" description="Helical" evidence="2">
    <location>
        <begin position="20"/>
        <end position="39"/>
    </location>
</feature>
<reference evidence="4" key="2">
    <citation type="submission" date="2012-12" db="EMBL/GenBank/DDBJ databases">
        <title>Region harboring genes involved in magnetosome formation of Candidatus Desulfamplus magnetosmortis.</title>
        <authorList>
            <person name="Lefevre C.T."/>
            <person name="Bazylinski D.A."/>
        </authorList>
    </citation>
    <scope>NUCLEOTIDE SEQUENCE</scope>
    <source>
        <strain evidence="4">BW-1</strain>
    </source>
</reference>
<dbReference type="STRING" id="1246637.MTBBW1_80202"/>
<dbReference type="PANTHER" id="PTHR11319:SF35">
    <property type="entry name" value="OUTER MEMBRANE PROTEIN PMPC-RELATED"/>
    <property type="match status" value="1"/>
</dbReference>
<sequence length="1749" mass="188907">MNYYSKQRPSSKKNQFTLNFLKGIIVFFIVFLFFSISILNADFTITDENYTKTFYIDNSQSETLPSSTWNASDTQHIVFKFLSEAPGAAQPENPVDTCDITIPETETVTINEGVSIDLGSAFRLIVKGALNINGTAKNNVNIKAGRGIHFESAVIPSNLVYCTVTDGDSTSGGALYVENFSDLTLDNCTISDNNAVYGGGIFLTDNADITIKNCIITNNKATIYGGGIYCLNSSPDVENCQIKNNSGVRFGGGIYLSYAHSNMNANRITDNSAVYGGGVFMLNSNPLFTNNIICNNLATASGGAIHLENSNPTISATTTAWNVAYESGGGIHMDSSSPHIINTIIYDNIMSPGEDPNSFANQIYLTASSLPELTFCNVMGGYEDLLGTGTGEIVWSSTNIDAPPMFENASETAGPDGNGSDADWHIKADSPCINRGSSTAQFQSTDIDGQPRPYNEALSGQYPYDEIFTDMGAYEFQNNPPFIGENGDDITLDSIEMSQREQIVIEGIPDGFDVDGNDVKILFYNPSEQTETSKTKQLFSEDLADQYGSTYSVYSTVQYGSTDSVEATDQNGSTDSVDATDQDSSSDSMEVNDQDSSTDSMDVNDQDSSTDSMDANDPDSSADSGETIDTSSYPSETGTFYQYEIDGDDIIKGAALYNMDTITDPENRLIYVPPNVEQSFTVDFQFKAHDGISLSPNSAVISISVDAAAHHQVLTESGVTTYYIDNTSTYQLTSSDWSKAQASEIKFDFLKNLDGQPTPDTSVESCEIIVPPGQTITIGNGVTVNLGKNFSLTIKGSIQAIGTEDQLIQIKAGKGIAFTSDATQSLLSYCNISDGTGTAGGALYVEGFSDLVIDNCNFYSNSAESGGAIFLLDNADVTIRDTRINNNTAGSFGGGICSLNSSPLIEKTVINNNMIMSQQNLYGGGIYMNESSPEIKNSTICDNSAVCGGGLYLEKSVPVIVNTIICNNLADASGGGLYLKRSNPEIGNATISNNLSYDNGGGIYLDESSPVVINTIIYGNSFSKGAGGTLSNDQIFLSALSAPQLSYSNIMGGISGLSGSGTPALYELNIDSIPLFVSPSLLAGPTGSGVDAIWSLQPDSPCINKGTSSAWILDSDINGNERPFNADMKGEYAYDEIAVDMGAFEFSNNPPFIGSDGNSKTLPLAYVTEGKLLSLKIEGGFDVDNDQVSIIYYSPSESDSQVEVSSDETAKGRIYQYKGGNGETTGGEENNDSTGEELLSFSSIEDSLYRIYYEPPEVEESFTDTLMFKAYDGKSISYNTIIANIYVTAIDHTEKTEITGIQENRLSFLGSIDENSAASDFDAVIAAITEVAGAALTAFNKNNFLNGARILAANVNLDSSQKLTLLNALDLFCSNNPEKTEEILSQSQASQLLFTLEQIESIAPMTGDEIRICAKIIDDLVGQQKGLESLSKELHDQVNNLSNALVEQSKKADFDIYNYEVGGALFQAVIHSNIDTSEDGNTTVLDTLSENSKMDINTEQVNQILDDINTILNDQQLTDDQHRQITEILDTLISRQELGTLILSDTLIDKIQNRAELLVNRSAYLFGQFSMDTYSNIRYWIAETDFLKKTDDIFTGDNDHKMPGVVISSSAVAELAGMFGTEKLRLTVVYQKLTTTADGSMLSVYFINEDSTPIIIENLENPIRITIPVTDKNRVVPKWHNRAKGEWTEDTITDVDDSINGMISFNVNHLTDFALFSNSDTDTDSSSDEDRSDTNLGSSGCFINTLFSN</sequence>
<evidence type="ECO:0000256" key="1">
    <source>
        <dbReference type="SAM" id="MobiDB-lite"/>
    </source>
</evidence>
<dbReference type="NCBIfam" id="NF041518">
    <property type="entry name" value="choice_anch_Q"/>
    <property type="match status" value="2"/>
</dbReference>
<dbReference type="InterPro" id="IPR011050">
    <property type="entry name" value="Pectin_lyase_fold/virulence"/>
</dbReference>
<dbReference type="Pfam" id="PF13229">
    <property type="entry name" value="Beta_helix"/>
    <property type="match status" value="3"/>
</dbReference>
<dbReference type="EMBL" id="FWEV01000325">
    <property type="protein sequence ID" value="SLM32859.1"/>
    <property type="molecule type" value="Genomic_DNA"/>
</dbReference>
<dbReference type="SUPFAM" id="SSF51126">
    <property type="entry name" value="Pectin lyase-like"/>
    <property type="match status" value="2"/>
</dbReference>
<feature type="domain" description="Right handed beta helix" evidence="3">
    <location>
        <begin position="813"/>
        <end position="913"/>
    </location>
</feature>
<evidence type="ECO:0000313" key="4">
    <source>
        <dbReference type="EMBL" id="CCO06808.1"/>
    </source>
</evidence>
<name>L0R435_9BACT</name>
<feature type="domain" description="Right handed beta helix" evidence="3">
    <location>
        <begin position="139"/>
        <end position="291"/>
    </location>
</feature>
<dbReference type="SMART" id="SM00710">
    <property type="entry name" value="PbH1"/>
    <property type="match status" value="12"/>
</dbReference>
<protein>
    <recommendedName>
        <fullName evidence="3">Right handed beta helix domain-containing protein</fullName>
    </recommendedName>
</protein>
<evidence type="ECO:0000256" key="2">
    <source>
        <dbReference type="SAM" id="Phobius"/>
    </source>
</evidence>
<feature type="region of interest" description="Disordered" evidence="1">
    <location>
        <begin position="1216"/>
        <end position="1235"/>
    </location>
</feature>
<evidence type="ECO:0000259" key="3">
    <source>
        <dbReference type="Pfam" id="PF13229"/>
    </source>
</evidence>
<feature type="region of interest" description="Disordered" evidence="1">
    <location>
        <begin position="564"/>
        <end position="637"/>
    </location>
</feature>
<dbReference type="RefSeq" id="WP_080798540.1">
    <property type="nucleotide sequence ID" value="NZ_LT828540.1"/>
</dbReference>
<organism evidence="4">
    <name type="scientific">Desulfamplus magnetovallimortis</name>
    <dbReference type="NCBI Taxonomy" id="1246637"/>
    <lineage>
        <taxon>Bacteria</taxon>
        <taxon>Pseudomonadati</taxon>
        <taxon>Thermodesulfobacteriota</taxon>
        <taxon>Desulfobacteria</taxon>
        <taxon>Desulfobacterales</taxon>
        <taxon>Desulfobacteraceae</taxon>
        <taxon>Desulfamplus</taxon>
    </lineage>
</organism>
<accession>L0R435</accession>
<evidence type="ECO:0000313" key="6">
    <source>
        <dbReference type="Proteomes" id="UP000191931"/>
    </source>
</evidence>
<proteinExistence type="predicted"/>
<dbReference type="InterPro" id="IPR012334">
    <property type="entry name" value="Pectin_lyas_fold"/>
</dbReference>
<keyword evidence="6" id="KW-1185">Reference proteome</keyword>
<evidence type="ECO:0000313" key="5">
    <source>
        <dbReference type="EMBL" id="SLM32859.1"/>
    </source>
</evidence>
<dbReference type="InterPro" id="IPR039448">
    <property type="entry name" value="Beta_helix"/>
</dbReference>
<reference evidence="4" key="1">
    <citation type="submission" date="2012-10" db="EMBL/GenBank/DDBJ databases">
        <authorList>
            <person name="Lefevre C."/>
        </authorList>
    </citation>
    <scope>NUCLEOTIDE SEQUENCE</scope>
    <source>
        <strain evidence="4">BW-1</strain>
    </source>
</reference>
<dbReference type="Proteomes" id="UP000191931">
    <property type="component" value="Unassembled WGS sequence"/>
</dbReference>
<reference evidence="5 6" key="3">
    <citation type="submission" date="2017-03" db="EMBL/GenBank/DDBJ databases">
        <authorList>
            <person name="Afonso C.L."/>
            <person name="Miller P.J."/>
            <person name="Scott M.A."/>
            <person name="Spackman E."/>
            <person name="Goraichik I."/>
            <person name="Dimitrov K.M."/>
            <person name="Suarez D.L."/>
            <person name="Swayne D.E."/>
        </authorList>
    </citation>
    <scope>NUCLEOTIDE SEQUENCE [LARGE SCALE GENOMIC DNA]</scope>
    <source>
        <strain evidence="5">PRJEB14757</strain>
    </source>
</reference>
<keyword evidence="2" id="KW-1133">Transmembrane helix</keyword>
<dbReference type="PANTHER" id="PTHR11319">
    <property type="entry name" value="G PROTEIN-COUPLED RECEPTOR-RELATED"/>
    <property type="match status" value="1"/>
</dbReference>